<protein>
    <submittedName>
        <fullName evidence="3">Uncharacterized protein</fullName>
    </submittedName>
</protein>
<dbReference type="RefSeq" id="WP_382418523.1">
    <property type="nucleotide sequence ID" value="NZ_AP031500.1"/>
</dbReference>
<feature type="region of interest" description="Disordered" evidence="1">
    <location>
        <begin position="56"/>
        <end position="76"/>
    </location>
</feature>
<evidence type="ECO:0000313" key="3">
    <source>
        <dbReference type="EMBL" id="MFC3156999.1"/>
    </source>
</evidence>
<reference evidence="4" key="1">
    <citation type="journal article" date="2019" name="Int. J. Syst. Evol. Microbiol.">
        <title>The Global Catalogue of Microorganisms (GCM) 10K type strain sequencing project: providing services to taxonomists for standard genome sequencing and annotation.</title>
        <authorList>
            <consortium name="The Broad Institute Genomics Platform"/>
            <consortium name="The Broad Institute Genome Sequencing Center for Infectious Disease"/>
            <person name="Wu L."/>
            <person name="Ma J."/>
        </authorList>
    </citation>
    <scope>NUCLEOTIDE SEQUENCE [LARGE SCALE GENOMIC DNA]</scope>
    <source>
        <strain evidence="4">KCTC 52141</strain>
    </source>
</reference>
<evidence type="ECO:0000256" key="2">
    <source>
        <dbReference type="SAM" id="SignalP"/>
    </source>
</evidence>
<keyword evidence="4" id="KW-1185">Reference proteome</keyword>
<gene>
    <name evidence="3" type="ORF">ACFOEB_17455</name>
</gene>
<dbReference type="EMBL" id="JBHRTL010000031">
    <property type="protein sequence ID" value="MFC3156999.1"/>
    <property type="molecule type" value="Genomic_DNA"/>
</dbReference>
<feature type="chain" id="PRO_5046044837" evidence="2">
    <location>
        <begin position="24"/>
        <end position="141"/>
    </location>
</feature>
<accession>A0ABV7HWL2</accession>
<organism evidence="3 4">
    <name type="scientific">Gilvimarinus japonicus</name>
    <dbReference type="NCBI Taxonomy" id="1796469"/>
    <lineage>
        <taxon>Bacteria</taxon>
        <taxon>Pseudomonadati</taxon>
        <taxon>Pseudomonadota</taxon>
        <taxon>Gammaproteobacteria</taxon>
        <taxon>Cellvibrionales</taxon>
        <taxon>Cellvibrionaceae</taxon>
        <taxon>Gilvimarinus</taxon>
    </lineage>
</organism>
<comment type="caution">
    <text evidence="3">The sequence shown here is derived from an EMBL/GenBank/DDBJ whole genome shotgun (WGS) entry which is preliminary data.</text>
</comment>
<evidence type="ECO:0000313" key="4">
    <source>
        <dbReference type="Proteomes" id="UP001595548"/>
    </source>
</evidence>
<proteinExistence type="predicted"/>
<dbReference type="Proteomes" id="UP001595548">
    <property type="component" value="Unassembled WGS sequence"/>
</dbReference>
<evidence type="ECO:0000256" key="1">
    <source>
        <dbReference type="SAM" id="MobiDB-lite"/>
    </source>
</evidence>
<sequence length="141" mass="14904">MPKLSRIIALLLALSLWSSAVLAEDCEPAVDMMESNDAVNRMGDCDYSDEGLNGWLSGRAANESPPESGADGPADASALAPAGAFTLTQTGIKTALDLLQARFDLVAQAAERCAEEAVLSEESYILDSPGSKGLNMKFYCR</sequence>
<feature type="signal peptide" evidence="2">
    <location>
        <begin position="1"/>
        <end position="23"/>
    </location>
</feature>
<keyword evidence="2" id="KW-0732">Signal</keyword>
<name>A0ABV7HWL2_9GAMM</name>